<dbReference type="EMBL" id="JAARRW010000002">
    <property type="protein sequence ID" value="MBC1561483.1"/>
    <property type="molecule type" value="Genomic_DNA"/>
</dbReference>
<dbReference type="InterPro" id="IPR010982">
    <property type="entry name" value="Lambda_DNA-bd_dom_sf"/>
</dbReference>
<comment type="caution">
    <text evidence="1">The sequence shown here is derived from an EMBL/GenBank/DDBJ whole genome shotgun (WGS) entry which is preliminary data.</text>
</comment>
<reference evidence="1 2" key="1">
    <citation type="submission" date="2020-03" db="EMBL/GenBank/DDBJ databases">
        <title>Soil Listeria distribution.</title>
        <authorList>
            <person name="Liao J."/>
            <person name="Wiedmann M."/>
        </authorList>
    </citation>
    <scope>NUCLEOTIDE SEQUENCE [LARGE SCALE GENOMIC DNA]</scope>
    <source>
        <strain evidence="1 2">FSL L7-1387</strain>
    </source>
</reference>
<protein>
    <submittedName>
        <fullName evidence="1">Helix-turn-helix transcriptional regulator</fullName>
    </submittedName>
</protein>
<dbReference type="SUPFAM" id="SSF47413">
    <property type="entry name" value="lambda repressor-like DNA-binding domains"/>
    <property type="match status" value="1"/>
</dbReference>
<dbReference type="Gene3D" id="1.25.40.10">
    <property type="entry name" value="Tetratricopeptide repeat domain"/>
    <property type="match status" value="1"/>
</dbReference>
<evidence type="ECO:0000313" key="1">
    <source>
        <dbReference type="EMBL" id="MBC1561483.1"/>
    </source>
</evidence>
<dbReference type="PANTHER" id="PTHR37038">
    <property type="entry name" value="TRANSCRIPTIONAL REGULATOR-RELATED"/>
    <property type="match status" value="1"/>
</dbReference>
<dbReference type="PROSITE" id="PS50943">
    <property type="entry name" value="HTH_CROC1"/>
    <property type="match status" value="1"/>
</dbReference>
<organism evidence="1 2">
    <name type="scientific">Listeria booriae</name>
    <dbReference type="NCBI Taxonomy" id="1552123"/>
    <lineage>
        <taxon>Bacteria</taxon>
        <taxon>Bacillati</taxon>
        <taxon>Bacillota</taxon>
        <taxon>Bacilli</taxon>
        <taxon>Bacillales</taxon>
        <taxon>Listeriaceae</taxon>
        <taxon>Listeria</taxon>
    </lineage>
</organism>
<evidence type="ECO:0000313" key="2">
    <source>
        <dbReference type="Proteomes" id="UP000541955"/>
    </source>
</evidence>
<dbReference type="InterPro" id="IPR011990">
    <property type="entry name" value="TPR-like_helical_dom_sf"/>
</dbReference>
<accession>A0A7X0XI81</accession>
<proteinExistence type="predicted"/>
<name>A0A7X0XI81_9LIST</name>
<sequence length="307" mass="36123">MQNYGKIFKKIRESKCLTQSYVAGEDLSRSLYAKIEKGDVTPSFLKFNCILKKLNLTYDEFFFYNSGGLKGRNLILELFKNVMYFSDITFVKKVEDLCKTYLLEHDDDTVENIVLICQSIVFLRNGEVDKAQALVNPIWEQLSKQDSLYYLEMQLLNHILFIFDIDTARAMVDRCLKALETCDFQEGVVKLRVSLLVNYSHLLISKGLMIEAFSKLKEAKLICEKEKRVDLMIYIYYYVSIIFYKSGNKKYYYFYIRQAVTLVEYTADEATVELMLNTLSNYISEEDIIKTREMKFEINQELAFFNF</sequence>
<dbReference type="GO" id="GO:0003677">
    <property type="term" value="F:DNA binding"/>
    <property type="evidence" value="ECO:0007669"/>
    <property type="project" value="InterPro"/>
</dbReference>
<dbReference type="RefSeq" id="WP_185428822.1">
    <property type="nucleotide sequence ID" value="NZ_JAARRW010000002.1"/>
</dbReference>
<dbReference type="CDD" id="cd00093">
    <property type="entry name" value="HTH_XRE"/>
    <property type="match status" value="1"/>
</dbReference>
<dbReference type="InterPro" id="IPR053163">
    <property type="entry name" value="HTH-type_regulator_Rgg"/>
</dbReference>
<dbReference type="PANTHER" id="PTHR37038:SF13">
    <property type="entry name" value="HTH CRO_C1-TYPE DOMAIN-CONTAINING PROTEIN"/>
    <property type="match status" value="1"/>
</dbReference>
<gene>
    <name evidence="1" type="ORF">HB902_05335</name>
</gene>
<dbReference type="Proteomes" id="UP000541955">
    <property type="component" value="Unassembled WGS sequence"/>
</dbReference>
<dbReference type="AlphaFoldDB" id="A0A7X0XI81"/>
<dbReference type="InterPro" id="IPR001387">
    <property type="entry name" value="Cro/C1-type_HTH"/>
</dbReference>